<evidence type="ECO:0000313" key="3">
    <source>
        <dbReference type="Proteomes" id="UP000093053"/>
    </source>
</evidence>
<protein>
    <recommendedName>
        <fullName evidence="4">Alkaline shock response membrane anchor protein AmaP</fullName>
    </recommendedName>
</protein>
<keyword evidence="1" id="KW-0472">Membrane</keyword>
<dbReference type="EMBL" id="CP016793">
    <property type="protein sequence ID" value="ANZ35958.1"/>
    <property type="molecule type" value="Genomic_DNA"/>
</dbReference>
<name>A0A1B2HE30_9PSEU</name>
<feature type="transmembrane region" description="Helical" evidence="1">
    <location>
        <begin position="55"/>
        <end position="77"/>
    </location>
</feature>
<dbReference type="KEGG" id="led:BBK82_07560"/>
<dbReference type="Proteomes" id="UP000093053">
    <property type="component" value="Chromosome"/>
</dbReference>
<evidence type="ECO:0008006" key="4">
    <source>
        <dbReference type="Google" id="ProtNLM"/>
    </source>
</evidence>
<dbReference type="STRING" id="1586287.BBK82_07560"/>
<dbReference type="RefSeq" id="WP_065914365.1">
    <property type="nucleotide sequence ID" value="NZ_CP016793.1"/>
</dbReference>
<sequence>MTGPRRPARLNRTLLAAIGVALLAVGGFTLATHFRVLHLVDPGAPVVPAVDPPPAWALYAAAGMAVLVGLLALRWLLAQAVRGPSSPTWREDTDLGHTELSANTAVAPLAEELRTYPGVHEARATLTGPRDAPELALIIVIEQDADPADVRHQLEDEGLPRLRQALELDTVPTDIEFRFATATTRSLR</sequence>
<reference evidence="2 3" key="1">
    <citation type="submission" date="2016-07" db="EMBL/GenBank/DDBJ databases">
        <title>Complete genome sequence of the Lentzea guizhouensis DHS C013.</title>
        <authorList>
            <person name="Cao C."/>
        </authorList>
    </citation>
    <scope>NUCLEOTIDE SEQUENCE [LARGE SCALE GENOMIC DNA]</scope>
    <source>
        <strain evidence="2 3">DHS C013</strain>
    </source>
</reference>
<dbReference type="OrthoDB" id="3363827at2"/>
<keyword evidence="1" id="KW-0812">Transmembrane</keyword>
<accession>A0A1B2HE30</accession>
<gene>
    <name evidence="2" type="ORF">BBK82_07560</name>
</gene>
<evidence type="ECO:0000313" key="2">
    <source>
        <dbReference type="EMBL" id="ANZ35958.1"/>
    </source>
</evidence>
<evidence type="ECO:0000256" key="1">
    <source>
        <dbReference type="SAM" id="Phobius"/>
    </source>
</evidence>
<dbReference type="AlphaFoldDB" id="A0A1B2HE30"/>
<keyword evidence="3" id="KW-1185">Reference proteome</keyword>
<organism evidence="2 3">
    <name type="scientific">Lentzea guizhouensis</name>
    <dbReference type="NCBI Taxonomy" id="1586287"/>
    <lineage>
        <taxon>Bacteria</taxon>
        <taxon>Bacillati</taxon>
        <taxon>Actinomycetota</taxon>
        <taxon>Actinomycetes</taxon>
        <taxon>Pseudonocardiales</taxon>
        <taxon>Pseudonocardiaceae</taxon>
        <taxon>Lentzea</taxon>
    </lineage>
</organism>
<proteinExistence type="predicted"/>
<keyword evidence="1" id="KW-1133">Transmembrane helix</keyword>